<dbReference type="InterPro" id="IPR051140">
    <property type="entry name" value="GATA_TF"/>
</dbReference>
<dbReference type="GO" id="GO:0030154">
    <property type="term" value="P:cell differentiation"/>
    <property type="evidence" value="ECO:0007669"/>
    <property type="project" value="TreeGrafter"/>
</dbReference>
<dbReference type="AlphaFoldDB" id="A0A7J0EY97"/>
<proteinExistence type="inferred from homology"/>
<evidence type="ECO:0000313" key="14">
    <source>
        <dbReference type="EMBL" id="GFY91363.1"/>
    </source>
</evidence>
<evidence type="ECO:0000256" key="11">
    <source>
        <dbReference type="ARBA" id="ARBA00055020"/>
    </source>
</evidence>
<sequence length="281" mass="32554">MDMGPVDGKSFFYSPKHSSDDINYLLEFSYDDYRCMDLLSIFPESETTPFVSPVIKTEEEEPVIKKEDESILLTTLIEEEEEKKEESILLTTLIKEEKEEDILSTMSEPEYLNGFLTPVISPLIKEKSGLLKTNDVVSSIFFRDVISPMFMKDSSLPVTMPEQQVHDDNKRKEQVSEYNNDLSLPLSYKKARRSNNRHPRVFLSFPETFEKRKRKCSHCETEVTPQWRIGPDGSNTLCNACGVRYKSGRLLPEYRPAASPSFDIMKHSNFHRTIIKRRSCK</sequence>
<dbReference type="InterPro" id="IPR013088">
    <property type="entry name" value="Znf_NHR/GATA"/>
</dbReference>
<evidence type="ECO:0000256" key="10">
    <source>
        <dbReference type="ARBA" id="ARBA00023242"/>
    </source>
</evidence>
<dbReference type="SUPFAM" id="SSF57716">
    <property type="entry name" value="Glucocorticoid receptor-like (DNA-binding domain)"/>
    <property type="match status" value="1"/>
</dbReference>
<protein>
    <submittedName>
        <fullName evidence="14">GATA transcription factor 12</fullName>
    </submittedName>
</protein>
<dbReference type="CDD" id="cd00202">
    <property type="entry name" value="ZnF_GATA"/>
    <property type="match status" value="1"/>
</dbReference>
<evidence type="ECO:0000256" key="5">
    <source>
        <dbReference type="ARBA" id="ARBA00022833"/>
    </source>
</evidence>
<accession>A0A7J0EY97</accession>
<comment type="subcellular location">
    <subcellularLocation>
        <location evidence="1">Nucleus</location>
    </subcellularLocation>
</comment>
<reference evidence="14 15" key="1">
    <citation type="submission" date="2019-07" db="EMBL/GenBank/DDBJ databases">
        <title>De Novo Assembly of kiwifruit Actinidia rufa.</title>
        <authorList>
            <person name="Sugita-Konishi S."/>
            <person name="Sato K."/>
            <person name="Mori E."/>
            <person name="Abe Y."/>
            <person name="Kisaki G."/>
            <person name="Hamano K."/>
            <person name="Suezawa K."/>
            <person name="Otani M."/>
            <person name="Fukuda T."/>
            <person name="Manabe T."/>
            <person name="Gomi K."/>
            <person name="Tabuchi M."/>
            <person name="Akimitsu K."/>
            <person name="Kataoka I."/>
        </authorList>
    </citation>
    <scope>NUCLEOTIDE SEQUENCE [LARGE SCALE GENOMIC DNA]</scope>
    <source>
        <strain evidence="15">cv. Fuchu</strain>
    </source>
</reference>
<dbReference type="SMART" id="SM00401">
    <property type="entry name" value="ZnF_GATA"/>
    <property type="match status" value="1"/>
</dbReference>
<keyword evidence="4 12" id="KW-0863">Zinc-finger</keyword>
<feature type="domain" description="GATA-type" evidence="13">
    <location>
        <begin position="210"/>
        <end position="246"/>
    </location>
</feature>
<dbReference type="PANTHER" id="PTHR45658:SF18">
    <property type="entry name" value="PROTEIN GAT2"/>
    <property type="match status" value="1"/>
</dbReference>
<keyword evidence="10" id="KW-0539">Nucleus</keyword>
<dbReference type="Proteomes" id="UP000585474">
    <property type="component" value="Unassembled WGS sequence"/>
</dbReference>
<dbReference type="PANTHER" id="PTHR45658">
    <property type="entry name" value="GATA TRANSCRIPTION FACTOR"/>
    <property type="match status" value="1"/>
</dbReference>
<evidence type="ECO:0000256" key="1">
    <source>
        <dbReference type="ARBA" id="ARBA00004123"/>
    </source>
</evidence>
<evidence type="ECO:0000256" key="2">
    <source>
        <dbReference type="ARBA" id="ARBA00005694"/>
    </source>
</evidence>
<keyword evidence="9" id="KW-0804">Transcription</keyword>
<dbReference type="EMBL" id="BJWL01000007">
    <property type="protein sequence ID" value="GFY91363.1"/>
    <property type="molecule type" value="Genomic_DNA"/>
</dbReference>
<dbReference type="Gene3D" id="3.30.50.10">
    <property type="entry name" value="Erythroid Transcription Factor GATA-1, subunit A"/>
    <property type="match status" value="1"/>
</dbReference>
<dbReference type="InterPro" id="IPR000679">
    <property type="entry name" value="Znf_GATA"/>
</dbReference>
<dbReference type="GO" id="GO:0006355">
    <property type="term" value="P:regulation of DNA-templated transcription"/>
    <property type="evidence" value="ECO:0007669"/>
    <property type="project" value="InterPro"/>
</dbReference>
<comment type="caution">
    <text evidence="14">The sequence shown here is derived from an EMBL/GenBank/DDBJ whole genome shotgun (WGS) entry which is preliminary data.</text>
</comment>
<evidence type="ECO:0000256" key="7">
    <source>
        <dbReference type="ARBA" id="ARBA00023125"/>
    </source>
</evidence>
<keyword evidence="6" id="KW-0805">Transcription regulation</keyword>
<name>A0A7J0EY97_9ERIC</name>
<evidence type="ECO:0000313" key="15">
    <source>
        <dbReference type="Proteomes" id="UP000585474"/>
    </source>
</evidence>
<evidence type="ECO:0000256" key="8">
    <source>
        <dbReference type="ARBA" id="ARBA00023159"/>
    </source>
</evidence>
<dbReference type="PROSITE" id="PS50114">
    <property type="entry name" value="GATA_ZN_FINGER_2"/>
    <property type="match status" value="1"/>
</dbReference>
<keyword evidence="15" id="KW-1185">Reference proteome</keyword>
<dbReference type="Pfam" id="PF00320">
    <property type="entry name" value="GATA"/>
    <property type="match status" value="1"/>
</dbReference>
<dbReference type="GO" id="GO:0005634">
    <property type="term" value="C:nucleus"/>
    <property type="evidence" value="ECO:0007669"/>
    <property type="project" value="UniProtKB-SubCell"/>
</dbReference>
<dbReference type="GO" id="GO:0043565">
    <property type="term" value="F:sequence-specific DNA binding"/>
    <property type="evidence" value="ECO:0007669"/>
    <property type="project" value="InterPro"/>
</dbReference>
<evidence type="ECO:0000259" key="13">
    <source>
        <dbReference type="PROSITE" id="PS50114"/>
    </source>
</evidence>
<gene>
    <name evidence="14" type="ORF">Acr_07g0015590</name>
</gene>
<keyword evidence="8" id="KW-0010">Activator</keyword>
<keyword evidence="5" id="KW-0862">Zinc</keyword>
<comment type="similarity">
    <text evidence="2">Belongs to the type IV zinc-finger family. Class A subfamily.</text>
</comment>
<evidence type="ECO:0000256" key="6">
    <source>
        <dbReference type="ARBA" id="ARBA00023015"/>
    </source>
</evidence>
<dbReference type="FunFam" id="3.30.50.10:FF:000025">
    <property type="entry name" value="GATA transcription factor"/>
    <property type="match status" value="1"/>
</dbReference>
<evidence type="ECO:0000256" key="9">
    <source>
        <dbReference type="ARBA" id="ARBA00023163"/>
    </source>
</evidence>
<keyword evidence="3" id="KW-0479">Metal-binding</keyword>
<dbReference type="GO" id="GO:0008270">
    <property type="term" value="F:zinc ion binding"/>
    <property type="evidence" value="ECO:0007669"/>
    <property type="project" value="UniProtKB-KW"/>
</dbReference>
<evidence type="ECO:0000256" key="4">
    <source>
        <dbReference type="ARBA" id="ARBA00022771"/>
    </source>
</evidence>
<evidence type="ECO:0000256" key="12">
    <source>
        <dbReference type="PROSITE-ProRule" id="PRU00094"/>
    </source>
</evidence>
<organism evidence="14 15">
    <name type="scientific">Actinidia rufa</name>
    <dbReference type="NCBI Taxonomy" id="165716"/>
    <lineage>
        <taxon>Eukaryota</taxon>
        <taxon>Viridiplantae</taxon>
        <taxon>Streptophyta</taxon>
        <taxon>Embryophyta</taxon>
        <taxon>Tracheophyta</taxon>
        <taxon>Spermatophyta</taxon>
        <taxon>Magnoliopsida</taxon>
        <taxon>eudicotyledons</taxon>
        <taxon>Gunneridae</taxon>
        <taxon>Pentapetalae</taxon>
        <taxon>asterids</taxon>
        <taxon>Ericales</taxon>
        <taxon>Actinidiaceae</taxon>
        <taxon>Actinidia</taxon>
    </lineage>
</organism>
<evidence type="ECO:0000256" key="3">
    <source>
        <dbReference type="ARBA" id="ARBA00022723"/>
    </source>
</evidence>
<keyword evidence="7" id="KW-0238">DNA-binding</keyword>
<dbReference type="OrthoDB" id="2162994at2759"/>
<comment type="function">
    <text evidence="11">Transcriptional activator that specifically binds 5'-GATA-3' or 5'-GAT-3' motifs within gene promoters. May be involved in the regulation of some light-responsive genes.</text>
</comment>